<dbReference type="InterPro" id="IPR014284">
    <property type="entry name" value="RNA_pol_sigma-70_dom"/>
</dbReference>
<gene>
    <name evidence="8" type="ORF">Pla133_05030</name>
</gene>
<dbReference type="NCBIfam" id="TIGR02937">
    <property type="entry name" value="sigma70-ECF"/>
    <property type="match status" value="1"/>
</dbReference>
<dbReference type="InterPro" id="IPR013324">
    <property type="entry name" value="RNA_pol_sigma_r3/r4-like"/>
</dbReference>
<dbReference type="InterPro" id="IPR007630">
    <property type="entry name" value="RNA_pol_sigma70_r4"/>
</dbReference>
<dbReference type="InterPro" id="IPR036388">
    <property type="entry name" value="WH-like_DNA-bd_sf"/>
</dbReference>
<evidence type="ECO:0000256" key="4">
    <source>
        <dbReference type="ARBA" id="ARBA00023125"/>
    </source>
</evidence>
<protein>
    <submittedName>
        <fullName evidence="8">RNA polymerase sigma factor</fullName>
    </submittedName>
</protein>
<evidence type="ECO:0000256" key="3">
    <source>
        <dbReference type="ARBA" id="ARBA00023082"/>
    </source>
</evidence>
<organism evidence="8 9">
    <name type="scientific">Engelhardtia mirabilis</name>
    <dbReference type="NCBI Taxonomy" id="2528011"/>
    <lineage>
        <taxon>Bacteria</taxon>
        <taxon>Pseudomonadati</taxon>
        <taxon>Planctomycetota</taxon>
        <taxon>Planctomycetia</taxon>
        <taxon>Planctomycetia incertae sedis</taxon>
        <taxon>Engelhardtia</taxon>
    </lineage>
</organism>
<dbReference type="EMBL" id="CP036287">
    <property type="protein sequence ID" value="QDU65438.1"/>
    <property type="molecule type" value="Genomic_DNA"/>
</dbReference>
<dbReference type="GO" id="GO:0003677">
    <property type="term" value="F:DNA binding"/>
    <property type="evidence" value="ECO:0007669"/>
    <property type="project" value="UniProtKB-KW"/>
</dbReference>
<dbReference type="InterPro" id="IPR013325">
    <property type="entry name" value="RNA_pol_sigma_r2"/>
</dbReference>
<accession>A0A518BEN0</accession>
<reference evidence="8 9" key="1">
    <citation type="submission" date="2019-02" db="EMBL/GenBank/DDBJ databases">
        <title>Deep-cultivation of Planctomycetes and their phenomic and genomic characterization uncovers novel biology.</title>
        <authorList>
            <person name="Wiegand S."/>
            <person name="Jogler M."/>
            <person name="Boedeker C."/>
            <person name="Pinto D."/>
            <person name="Vollmers J."/>
            <person name="Rivas-Marin E."/>
            <person name="Kohn T."/>
            <person name="Peeters S.H."/>
            <person name="Heuer A."/>
            <person name="Rast P."/>
            <person name="Oberbeckmann S."/>
            <person name="Bunk B."/>
            <person name="Jeske O."/>
            <person name="Meyerdierks A."/>
            <person name="Storesund J.E."/>
            <person name="Kallscheuer N."/>
            <person name="Luecker S."/>
            <person name="Lage O.M."/>
            <person name="Pohl T."/>
            <person name="Merkel B.J."/>
            <person name="Hornburger P."/>
            <person name="Mueller R.-W."/>
            <person name="Bruemmer F."/>
            <person name="Labrenz M."/>
            <person name="Spormann A.M."/>
            <person name="Op den Camp H."/>
            <person name="Overmann J."/>
            <person name="Amann R."/>
            <person name="Jetten M.S.M."/>
            <person name="Mascher T."/>
            <person name="Medema M.H."/>
            <person name="Devos D.P."/>
            <person name="Kaster A.-K."/>
            <person name="Ovreas L."/>
            <person name="Rohde M."/>
            <person name="Galperin M.Y."/>
            <person name="Jogler C."/>
        </authorList>
    </citation>
    <scope>NUCLEOTIDE SEQUENCE [LARGE SCALE GENOMIC DNA]</scope>
    <source>
        <strain evidence="8 9">Pla133</strain>
    </source>
</reference>
<dbReference type="SUPFAM" id="SSF88946">
    <property type="entry name" value="Sigma2 domain of RNA polymerase sigma factors"/>
    <property type="match status" value="1"/>
</dbReference>
<dbReference type="Pfam" id="PF04545">
    <property type="entry name" value="Sigma70_r4"/>
    <property type="match status" value="1"/>
</dbReference>
<name>A0A518BEN0_9BACT</name>
<keyword evidence="5" id="KW-0804">Transcription</keyword>
<dbReference type="SUPFAM" id="SSF88659">
    <property type="entry name" value="Sigma3 and sigma4 domains of RNA polymerase sigma factors"/>
    <property type="match status" value="1"/>
</dbReference>
<dbReference type="Gene3D" id="1.10.1740.10">
    <property type="match status" value="1"/>
</dbReference>
<keyword evidence="2" id="KW-0805">Transcription regulation</keyword>
<feature type="domain" description="RNA polymerase sigma-70 region 4" evidence="7">
    <location>
        <begin position="149"/>
        <end position="196"/>
    </location>
</feature>
<dbReference type="InterPro" id="IPR007627">
    <property type="entry name" value="RNA_pol_sigma70_r2"/>
</dbReference>
<dbReference type="PANTHER" id="PTHR43133">
    <property type="entry name" value="RNA POLYMERASE ECF-TYPE SIGMA FACTO"/>
    <property type="match status" value="1"/>
</dbReference>
<evidence type="ECO:0000259" key="7">
    <source>
        <dbReference type="Pfam" id="PF04545"/>
    </source>
</evidence>
<dbReference type="Proteomes" id="UP000316921">
    <property type="component" value="Chromosome"/>
</dbReference>
<evidence type="ECO:0000313" key="8">
    <source>
        <dbReference type="EMBL" id="QDU65438.1"/>
    </source>
</evidence>
<feature type="domain" description="RNA polymerase sigma-70 region 2" evidence="6">
    <location>
        <begin position="31"/>
        <end position="101"/>
    </location>
</feature>
<keyword evidence="3" id="KW-0731">Sigma factor</keyword>
<dbReference type="AlphaFoldDB" id="A0A518BEN0"/>
<dbReference type="GO" id="GO:0016987">
    <property type="term" value="F:sigma factor activity"/>
    <property type="evidence" value="ECO:0007669"/>
    <property type="project" value="UniProtKB-KW"/>
</dbReference>
<keyword evidence="9" id="KW-1185">Reference proteome</keyword>
<keyword evidence="4" id="KW-0238">DNA-binding</keyword>
<evidence type="ECO:0000256" key="1">
    <source>
        <dbReference type="ARBA" id="ARBA00010641"/>
    </source>
</evidence>
<evidence type="ECO:0000256" key="5">
    <source>
        <dbReference type="ARBA" id="ARBA00023163"/>
    </source>
</evidence>
<dbReference type="Pfam" id="PF04542">
    <property type="entry name" value="Sigma70_r2"/>
    <property type="match status" value="1"/>
</dbReference>
<dbReference type="GO" id="GO:0006352">
    <property type="term" value="P:DNA-templated transcription initiation"/>
    <property type="evidence" value="ECO:0007669"/>
    <property type="project" value="InterPro"/>
</dbReference>
<dbReference type="InterPro" id="IPR039425">
    <property type="entry name" value="RNA_pol_sigma-70-like"/>
</dbReference>
<dbReference type="Gene3D" id="1.10.10.10">
    <property type="entry name" value="Winged helix-like DNA-binding domain superfamily/Winged helix DNA-binding domain"/>
    <property type="match status" value="1"/>
</dbReference>
<dbReference type="KEGG" id="pbap:Pla133_05030"/>
<dbReference type="RefSeq" id="WP_145062032.1">
    <property type="nucleotide sequence ID" value="NZ_CP036287.1"/>
</dbReference>
<dbReference type="PANTHER" id="PTHR43133:SF8">
    <property type="entry name" value="RNA POLYMERASE SIGMA FACTOR HI_1459-RELATED"/>
    <property type="match status" value="1"/>
</dbReference>
<sequence>MDQPPPGHETLDLLHQAQGGDRAALEQALARCYPHVRRIVHERLGPGLRRYAESGDVVQEAMGAVVRGYDRFEARDDDALVRWIARLVENRIRDLAKHHGRAKRNAGPLVALDGGDGSDSAPGFDPARSSLTPLEKVAEAESAARVQLAITALEPRHRDVIRARNEGRTWAEVAEHLQLASEGAARMLHARAMVALMERVGHDDE</sequence>
<comment type="similarity">
    <text evidence="1">Belongs to the sigma-70 factor family. ECF subfamily.</text>
</comment>
<evidence type="ECO:0000259" key="6">
    <source>
        <dbReference type="Pfam" id="PF04542"/>
    </source>
</evidence>
<evidence type="ECO:0000256" key="2">
    <source>
        <dbReference type="ARBA" id="ARBA00023015"/>
    </source>
</evidence>
<proteinExistence type="inferred from homology"/>
<evidence type="ECO:0000313" key="9">
    <source>
        <dbReference type="Proteomes" id="UP000316921"/>
    </source>
</evidence>